<dbReference type="Proteomes" id="UP001150538">
    <property type="component" value="Unassembled WGS sequence"/>
</dbReference>
<protein>
    <submittedName>
        <fullName evidence="2">Uncharacterized protein</fullName>
    </submittedName>
</protein>
<evidence type="ECO:0000313" key="2">
    <source>
        <dbReference type="EMBL" id="KAJ1918528.1"/>
    </source>
</evidence>
<name>A0A9W8A0Y0_9FUNG</name>
<feature type="compositionally biased region" description="Basic and acidic residues" evidence="1">
    <location>
        <begin position="267"/>
        <end position="277"/>
    </location>
</feature>
<sequence>MLQQPASKETLKQAVDMILSETMNVVNTLIPIPMPSTTLSLPTSSEARMPSTISTTKDLFDAVIGIIFDENEENVSGDVGKYQVKYYRNHKTVTASTSAAVGMGGDGGELDWNQFDTAIMRSSTSSENVITPQSLLEKYIQHNQQVFEFIERKFVENGTNPNGDDIDCDHSFVKFLFPIQTNTLAMVSFVAICDVVLERFMRCGNSNSEVEGSTAVATMYYSKLFLVALLAVAASSHVADAAQLATGGSGVASPHAKRNSNGIMIAKRQEIEPEPHPNPEPQPNPEPEPHPELEV</sequence>
<feature type="region of interest" description="Disordered" evidence="1">
    <location>
        <begin position="247"/>
        <end position="295"/>
    </location>
</feature>
<evidence type="ECO:0000313" key="3">
    <source>
        <dbReference type="Proteomes" id="UP001150538"/>
    </source>
</evidence>
<organism evidence="2 3">
    <name type="scientific">Mycoemilia scoparia</name>
    <dbReference type="NCBI Taxonomy" id="417184"/>
    <lineage>
        <taxon>Eukaryota</taxon>
        <taxon>Fungi</taxon>
        <taxon>Fungi incertae sedis</taxon>
        <taxon>Zoopagomycota</taxon>
        <taxon>Kickxellomycotina</taxon>
        <taxon>Kickxellomycetes</taxon>
        <taxon>Kickxellales</taxon>
        <taxon>Kickxellaceae</taxon>
        <taxon>Mycoemilia</taxon>
    </lineage>
</organism>
<dbReference type="EMBL" id="JANBPU010000043">
    <property type="protein sequence ID" value="KAJ1918528.1"/>
    <property type="molecule type" value="Genomic_DNA"/>
</dbReference>
<reference evidence="2" key="1">
    <citation type="submission" date="2022-07" db="EMBL/GenBank/DDBJ databases">
        <title>Phylogenomic reconstructions and comparative analyses of Kickxellomycotina fungi.</title>
        <authorList>
            <person name="Reynolds N.K."/>
            <person name="Stajich J.E."/>
            <person name="Barry K."/>
            <person name="Grigoriev I.V."/>
            <person name="Crous P."/>
            <person name="Smith M.E."/>
        </authorList>
    </citation>
    <scope>NUCLEOTIDE SEQUENCE</scope>
    <source>
        <strain evidence="2">NBRC 100468</strain>
    </source>
</reference>
<comment type="caution">
    <text evidence="2">The sequence shown here is derived from an EMBL/GenBank/DDBJ whole genome shotgun (WGS) entry which is preliminary data.</text>
</comment>
<dbReference type="AlphaFoldDB" id="A0A9W8A0Y0"/>
<keyword evidence="3" id="KW-1185">Reference proteome</keyword>
<accession>A0A9W8A0Y0</accession>
<proteinExistence type="predicted"/>
<evidence type="ECO:0000256" key="1">
    <source>
        <dbReference type="SAM" id="MobiDB-lite"/>
    </source>
</evidence>
<gene>
    <name evidence="2" type="ORF">H4219_002542</name>
</gene>